<dbReference type="Proteomes" id="UP000018948">
    <property type="component" value="Unassembled WGS sequence"/>
</dbReference>
<protein>
    <submittedName>
        <fullName evidence="2">Uncharacterized protein</fullName>
    </submittedName>
</protein>
<evidence type="ECO:0000313" key="3">
    <source>
        <dbReference type="Proteomes" id="UP000018948"/>
    </source>
</evidence>
<feature type="region of interest" description="Disordered" evidence="1">
    <location>
        <begin position="1"/>
        <end position="35"/>
    </location>
</feature>
<name>W2YQ42_PHYNI</name>
<sequence length="143" mass="15818">MHGRKRNRRRLGSGSRTGYPIQEAKSVEVVESSDQTNRYSWEEALRNTKNTSNAKDHIKLMHVDHPLAILAETSATDKSKADAETTAQAVLDLTHTSKKVATTTAPTGTTSTEVDLALRTSSKRFFRADEKTVNVLTSKFLLS</sequence>
<gene>
    <name evidence="2" type="ORF">F442_15389</name>
</gene>
<evidence type="ECO:0000313" key="2">
    <source>
        <dbReference type="EMBL" id="ETP36733.1"/>
    </source>
</evidence>
<accession>W2YQ42</accession>
<proteinExistence type="predicted"/>
<feature type="compositionally biased region" description="Basic residues" evidence="1">
    <location>
        <begin position="1"/>
        <end position="11"/>
    </location>
</feature>
<evidence type="ECO:0000256" key="1">
    <source>
        <dbReference type="SAM" id="MobiDB-lite"/>
    </source>
</evidence>
<organism evidence="2 3">
    <name type="scientific">Phytophthora nicotianae P10297</name>
    <dbReference type="NCBI Taxonomy" id="1317064"/>
    <lineage>
        <taxon>Eukaryota</taxon>
        <taxon>Sar</taxon>
        <taxon>Stramenopiles</taxon>
        <taxon>Oomycota</taxon>
        <taxon>Peronosporomycetes</taxon>
        <taxon>Peronosporales</taxon>
        <taxon>Peronosporaceae</taxon>
        <taxon>Phytophthora</taxon>
    </lineage>
</organism>
<dbReference type="AlphaFoldDB" id="W2YQ42"/>
<dbReference type="EMBL" id="ANIY01003275">
    <property type="protein sequence ID" value="ETP36733.1"/>
    <property type="molecule type" value="Genomic_DNA"/>
</dbReference>
<comment type="caution">
    <text evidence="2">The sequence shown here is derived from an EMBL/GenBank/DDBJ whole genome shotgun (WGS) entry which is preliminary data.</text>
</comment>
<reference evidence="2 3" key="1">
    <citation type="submission" date="2013-11" db="EMBL/GenBank/DDBJ databases">
        <title>The Genome Sequence of Phytophthora parasitica P10297.</title>
        <authorList>
            <consortium name="The Broad Institute Genomics Platform"/>
            <person name="Russ C."/>
            <person name="Tyler B."/>
            <person name="Panabieres F."/>
            <person name="Shan W."/>
            <person name="Tripathy S."/>
            <person name="Grunwald N."/>
            <person name="Machado M."/>
            <person name="Johnson C.S."/>
            <person name="Walker B."/>
            <person name="Young S.K."/>
            <person name="Zeng Q."/>
            <person name="Gargeya S."/>
            <person name="Fitzgerald M."/>
            <person name="Haas B."/>
            <person name="Abouelleil A."/>
            <person name="Allen A.W."/>
            <person name="Alvarado L."/>
            <person name="Arachchi H.M."/>
            <person name="Berlin A.M."/>
            <person name="Chapman S.B."/>
            <person name="Gainer-Dewar J."/>
            <person name="Goldberg J."/>
            <person name="Griggs A."/>
            <person name="Gujja S."/>
            <person name="Hansen M."/>
            <person name="Howarth C."/>
            <person name="Imamovic A."/>
            <person name="Ireland A."/>
            <person name="Larimer J."/>
            <person name="McCowan C."/>
            <person name="Murphy C."/>
            <person name="Pearson M."/>
            <person name="Poon T.W."/>
            <person name="Priest M."/>
            <person name="Roberts A."/>
            <person name="Saif S."/>
            <person name="Shea T."/>
            <person name="Sisk P."/>
            <person name="Sykes S."/>
            <person name="Wortman J."/>
            <person name="Nusbaum C."/>
            <person name="Birren B."/>
        </authorList>
    </citation>
    <scope>NUCLEOTIDE SEQUENCE [LARGE SCALE GENOMIC DNA]</scope>
    <source>
        <strain evidence="2 3">P10297</strain>
    </source>
</reference>